<dbReference type="EMBL" id="JAINUF010000021">
    <property type="protein sequence ID" value="KAJ8334279.1"/>
    <property type="molecule type" value="Genomic_DNA"/>
</dbReference>
<proteinExistence type="predicted"/>
<dbReference type="Proteomes" id="UP001152622">
    <property type="component" value="Chromosome 21"/>
</dbReference>
<evidence type="ECO:0000313" key="2">
    <source>
        <dbReference type="EMBL" id="KAJ8334279.1"/>
    </source>
</evidence>
<sequence>MEGKDSEEKQSSTNKQAHLLYRAQAKQTALSGLGAAPRPQTDGPRRARGQPSGAPGHADRSHFAPGGPDFTGSHGPCWFPASDVKRGAFARPRPPLTPLLLTRVTGLSHWRRPPHPPPLPEGAGQRDLTPGSHPEELLRFLLLVFGFPPGICGKSPPTWSRAGADDAYRNLSPAISA</sequence>
<evidence type="ECO:0000256" key="1">
    <source>
        <dbReference type="SAM" id="MobiDB-lite"/>
    </source>
</evidence>
<protein>
    <submittedName>
        <fullName evidence="2">Uncharacterized protein</fullName>
    </submittedName>
</protein>
<feature type="compositionally biased region" description="Basic and acidic residues" evidence="1">
    <location>
        <begin position="1"/>
        <end position="10"/>
    </location>
</feature>
<comment type="caution">
    <text evidence="2">The sequence shown here is derived from an EMBL/GenBank/DDBJ whole genome shotgun (WGS) entry which is preliminary data.</text>
</comment>
<reference evidence="2" key="1">
    <citation type="journal article" date="2023" name="Science">
        <title>Genome structures resolve the early diversification of teleost fishes.</title>
        <authorList>
            <person name="Parey E."/>
            <person name="Louis A."/>
            <person name="Montfort J."/>
            <person name="Bouchez O."/>
            <person name="Roques C."/>
            <person name="Iampietro C."/>
            <person name="Lluch J."/>
            <person name="Castinel A."/>
            <person name="Donnadieu C."/>
            <person name="Desvignes T."/>
            <person name="Floi Bucao C."/>
            <person name="Jouanno E."/>
            <person name="Wen M."/>
            <person name="Mejri S."/>
            <person name="Dirks R."/>
            <person name="Jansen H."/>
            <person name="Henkel C."/>
            <person name="Chen W.J."/>
            <person name="Zahm M."/>
            <person name="Cabau C."/>
            <person name="Klopp C."/>
            <person name="Thompson A.W."/>
            <person name="Robinson-Rechavi M."/>
            <person name="Braasch I."/>
            <person name="Lecointre G."/>
            <person name="Bobe J."/>
            <person name="Postlethwait J.H."/>
            <person name="Berthelot C."/>
            <person name="Roest Crollius H."/>
            <person name="Guiguen Y."/>
        </authorList>
    </citation>
    <scope>NUCLEOTIDE SEQUENCE</scope>
    <source>
        <strain evidence="2">WJC10195</strain>
    </source>
</reference>
<feature type="region of interest" description="Disordered" evidence="1">
    <location>
        <begin position="1"/>
        <end position="77"/>
    </location>
</feature>
<organism evidence="2 3">
    <name type="scientific">Synaphobranchus kaupii</name>
    <name type="common">Kaup's arrowtooth eel</name>
    <dbReference type="NCBI Taxonomy" id="118154"/>
    <lineage>
        <taxon>Eukaryota</taxon>
        <taxon>Metazoa</taxon>
        <taxon>Chordata</taxon>
        <taxon>Craniata</taxon>
        <taxon>Vertebrata</taxon>
        <taxon>Euteleostomi</taxon>
        <taxon>Actinopterygii</taxon>
        <taxon>Neopterygii</taxon>
        <taxon>Teleostei</taxon>
        <taxon>Anguilliformes</taxon>
        <taxon>Synaphobranchidae</taxon>
        <taxon>Synaphobranchus</taxon>
    </lineage>
</organism>
<evidence type="ECO:0000313" key="3">
    <source>
        <dbReference type="Proteomes" id="UP001152622"/>
    </source>
</evidence>
<name>A0A9Q1E8P8_SYNKA</name>
<gene>
    <name evidence="2" type="ORF">SKAU_G00399180</name>
</gene>
<accession>A0A9Q1E8P8</accession>
<feature type="region of interest" description="Disordered" evidence="1">
    <location>
        <begin position="108"/>
        <end position="132"/>
    </location>
</feature>
<dbReference type="AlphaFoldDB" id="A0A9Q1E8P8"/>
<keyword evidence="3" id="KW-1185">Reference proteome</keyword>